<name>A0AAV9PQT0_9PEZI</name>
<dbReference type="Proteomes" id="UP001337655">
    <property type="component" value="Unassembled WGS sequence"/>
</dbReference>
<evidence type="ECO:0000313" key="3">
    <source>
        <dbReference type="Proteomes" id="UP001337655"/>
    </source>
</evidence>
<keyword evidence="3" id="KW-1185">Reference proteome</keyword>
<feature type="compositionally biased region" description="Acidic residues" evidence="1">
    <location>
        <begin position="96"/>
        <end position="112"/>
    </location>
</feature>
<evidence type="ECO:0000256" key="1">
    <source>
        <dbReference type="SAM" id="MobiDB-lite"/>
    </source>
</evidence>
<dbReference type="AlphaFoldDB" id="A0AAV9PQT0"/>
<feature type="region of interest" description="Disordered" evidence="1">
    <location>
        <begin position="353"/>
        <end position="407"/>
    </location>
</feature>
<feature type="compositionally biased region" description="Low complexity" evidence="1">
    <location>
        <begin position="83"/>
        <end position="95"/>
    </location>
</feature>
<dbReference type="GeneID" id="89923116"/>
<sequence length="407" mass="45206">MPYTNKRAMRLPSRSVSPQFRPVDVDQQDTSDGASDPATSESGTPGRPSDSGKASYSTRRAERKAAANTDAESSKEEDEDAQSTEGTTSASNSESNADENLEDAEGSDEDDGSNVQIVKTSSPQVDTAPIQRQIKRLTIKGPKLGTHTPHGTAYARGVYQRQTDLKKVIAKRIPYEKMSDKQRSDHCTCLLNNLTATLGKSDTLVDMMFKVRQLMGQNWSRLKVYTEAIDGARDDKSNRDHRQFQRWQVIGLLVEVCRNYHTEVVRAERDGFKLDTTSADEEWLRLLDELLLRGEYAEAFESDLIKIEELSSEGSGMLALLESDGLHGVDHYVHNKFVDMEAEVFVTDHWRLPSDEDTDVSDSEDSLADKGDKGGEGGQQGDSEEMEGMDMMEGTVDVDETDAMDID</sequence>
<gene>
    <name evidence="2" type="ORF">LTR77_001769</name>
</gene>
<reference evidence="2 3" key="1">
    <citation type="submission" date="2023-08" db="EMBL/GenBank/DDBJ databases">
        <title>Black Yeasts Isolated from many extreme environments.</title>
        <authorList>
            <person name="Coleine C."/>
            <person name="Stajich J.E."/>
            <person name="Selbmann L."/>
        </authorList>
    </citation>
    <scope>NUCLEOTIDE SEQUENCE [LARGE SCALE GENOMIC DNA]</scope>
    <source>
        <strain evidence="2 3">CCFEE 5935</strain>
    </source>
</reference>
<dbReference type="EMBL" id="JAVRRT010000002">
    <property type="protein sequence ID" value="KAK5174687.1"/>
    <property type="molecule type" value="Genomic_DNA"/>
</dbReference>
<comment type="caution">
    <text evidence="2">The sequence shown here is derived from an EMBL/GenBank/DDBJ whole genome shotgun (WGS) entry which is preliminary data.</text>
</comment>
<feature type="compositionally biased region" description="Polar residues" evidence="1">
    <location>
        <begin position="28"/>
        <end position="43"/>
    </location>
</feature>
<organism evidence="2 3">
    <name type="scientific">Saxophila tyrrhenica</name>
    <dbReference type="NCBI Taxonomy" id="1690608"/>
    <lineage>
        <taxon>Eukaryota</taxon>
        <taxon>Fungi</taxon>
        <taxon>Dikarya</taxon>
        <taxon>Ascomycota</taxon>
        <taxon>Pezizomycotina</taxon>
        <taxon>Dothideomycetes</taxon>
        <taxon>Dothideomycetidae</taxon>
        <taxon>Mycosphaerellales</taxon>
        <taxon>Extremaceae</taxon>
        <taxon>Saxophila</taxon>
    </lineage>
</organism>
<protein>
    <submittedName>
        <fullName evidence="2">Uncharacterized protein</fullName>
    </submittedName>
</protein>
<feature type="compositionally biased region" description="Acidic residues" evidence="1">
    <location>
        <begin position="355"/>
        <end position="366"/>
    </location>
</feature>
<dbReference type="RefSeq" id="XP_064663356.1">
    <property type="nucleotide sequence ID" value="XM_064799029.1"/>
</dbReference>
<feature type="region of interest" description="Disordered" evidence="1">
    <location>
        <begin position="1"/>
        <end position="131"/>
    </location>
</feature>
<feature type="compositionally biased region" description="Acidic residues" evidence="1">
    <location>
        <begin position="382"/>
        <end position="407"/>
    </location>
</feature>
<evidence type="ECO:0000313" key="2">
    <source>
        <dbReference type="EMBL" id="KAK5174687.1"/>
    </source>
</evidence>
<proteinExistence type="predicted"/>
<accession>A0AAV9PQT0</accession>
<feature type="compositionally biased region" description="Polar residues" evidence="1">
    <location>
        <begin position="114"/>
        <end position="125"/>
    </location>
</feature>